<dbReference type="PROSITE" id="PS51736">
    <property type="entry name" value="RECOMBINASES_3"/>
    <property type="match status" value="1"/>
</dbReference>
<dbReference type="EMBL" id="QHLQ01000021">
    <property type="protein sequence ID" value="NIZ62713.1"/>
    <property type="molecule type" value="Genomic_DNA"/>
</dbReference>
<name>A0ABX0WCY3_9RHOB</name>
<feature type="domain" description="Resolvase/invertase-type recombinase catalytic" evidence="1">
    <location>
        <begin position="1"/>
        <end position="65"/>
    </location>
</feature>
<comment type="caution">
    <text evidence="2">The sequence shown here is derived from an EMBL/GenBank/DDBJ whole genome shotgun (WGS) entry which is preliminary data.</text>
</comment>
<dbReference type="Pfam" id="PF00239">
    <property type="entry name" value="Resolvase"/>
    <property type="match status" value="1"/>
</dbReference>
<dbReference type="SUPFAM" id="SSF53041">
    <property type="entry name" value="Resolvase-like"/>
    <property type="match status" value="1"/>
</dbReference>
<dbReference type="Gene3D" id="3.40.50.1390">
    <property type="entry name" value="Resolvase, N-terminal catalytic domain"/>
    <property type="match status" value="1"/>
</dbReference>
<dbReference type="InterPro" id="IPR006119">
    <property type="entry name" value="Resolv_N"/>
</dbReference>
<organism evidence="2 3">
    <name type="scientific">Parasedimentitalea denitrificans</name>
    <dbReference type="NCBI Taxonomy" id="2211118"/>
    <lineage>
        <taxon>Bacteria</taxon>
        <taxon>Pseudomonadati</taxon>
        <taxon>Pseudomonadota</taxon>
        <taxon>Alphaproteobacteria</taxon>
        <taxon>Rhodobacterales</taxon>
        <taxon>Paracoccaceae</taxon>
        <taxon>Parasedimentitalea</taxon>
    </lineage>
</organism>
<protein>
    <submittedName>
        <fullName evidence="2">DNA-invertase</fullName>
    </submittedName>
</protein>
<dbReference type="InterPro" id="IPR036162">
    <property type="entry name" value="Resolvase-like_N_sf"/>
</dbReference>
<evidence type="ECO:0000259" key="1">
    <source>
        <dbReference type="PROSITE" id="PS51736"/>
    </source>
</evidence>
<evidence type="ECO:0000313" key="2">
    <source>
        <dbReference type="EMBL" id="NIZ62713.1"/>
    </source>
</evidence>
<evidence type="ECO:0000313" key="3">
    <source>
        <dbReference type="Proteomes" id="UP001429564"/>
    </source>
</evidence>
<sequence>MRGIIQTMQEFEKDDVRLFSLTERFDVGGPMVKGMIHIMAALAQMERDLLRERTIAGLKAARDRGPLHGRPQAMTPERVARASEMVLDGARPGQVLLVMQAMPGPKINRSRVYQWVKDFKELSSEGVAV</sequence>
<keyword evidence="3" id="KW-1185">Reference proteome</keyword>
<dbReference type="Proteomes" id="UP001429564">
    <property type="component" value="Unassembled WGS sequence"/>
</dbReference>
<gene>
    <name evidence="2" type="ORF">DL239_17210</name>
</gene>
<reference evidence="2 3" key="1">
    <citation type="submission" date="2018-05" db="EMBL/GenBank/DDBJ databases">
        <authorList>
            <person name="Zhang Y.-J."/>
        </authorList>
    </citation>
    <scope>NUCLEOTIDE SEQUENCE [LARGE SCALE GENOMIC DNA]</scope>
    <source>
        <strain evidence="2 3">CY04</strain>
    </source>
</reference>
<accession>A0ABX0WCY3</accession>
<proteinExistence type="predicted"/>